<comment type="similarity">
    <text evidence="5">Belongs to the trans-sulfuration enzymes family. MetZ subfamily.</text>
</comment>
<accession>A0A2A9CWG9</accession>
<dbReference type="Gene3D" id="3.90.1150.10">
    <property type="entry name" value="Aspartate Aminotransferase, domain 1"/>
    <property type="match status" value="1"/>
</dbReference>
<name>A0A2A9CWG9_9MICO</name>
<comment type="subunit">
    <text evidence="5">Homotetramer.</text>
</comment>
<dbReference type="EMBL" id="PDJD01000001">
    <property type="protein sequence ID" value="PFG18777.1"/>
    <property type="molecule type" value="Genomic_DNA"/>
</dbReference>
<dbReference type="GO" id="GO:0030170">
    <property type="term" value="F:pyridoxal phosphate binding"/>
    <property type="evidence" value="ECO:0007669"/>
    <property type="project" value="UniProtKB-UniRule"/>
</dbReference>
<dbReference type="OrthoDB" id="4966611at2"/>
<dbReference type="GO" id="GO:0071268">
    <property type="term" value="P:homocysteine biosynthetic process"/>
    <property type="evidence" value="ECO:0007669"/>
    <property type="project" value="InterPro"/>
</dbReference>
<comment type="cofactor">
    <cofactor evidence="1 5 7">
        <name>pyridoxal 5'-phosphate</name>
        <dbReference type="ChEBI" id="CHEBI:597326"/>
    </cofactor>
</comment>
<dbReference type="NCBIfam" id="NF005870">
    <property type="entry name" value="PRK07810.1"/>
    <property type="match status" value="1"/>
</dbReference>
<protein>
    <recommendedName>
        <fullName evidence="5">O-succinylhomoserine sulfhydrylase</fullName>
        <shortName evidence="5">OSH sulfhydrylase</shortName>
        <shortName evidence="5">OSHS sulfhydrylase</shortName>
        <ecNumber evidence="5">2.5.1.-</ecNumber>
    </recommendedName>
</protein>
<evidence type="ECO:0000256" key="6">
    <source>
        <dbReference type="PIRSR" id="PIRSR001434-2"/>
    </source>
</evidence>
<dbReference type="GO" id="GO:0047982">
    <property type="term" value="F:homocysteine desulfhydrase activity"/>
    <property type="evidence" value="ECO:0007669"/>
    <property type="project" value="UniProtKB-EC"/>
</dbReference>
<dbReference type="GO" id="GO:0019346">
    <property type="term" value="P:transsulfuration"/>
    <property type="evidence" value="ECO:0007669"/>
    <property type="project" value="InterPro"/>
</dbReference>
<evidence type="ECO:0000256" key="7">
    <source>
        <dbReference type="RuleBase" id="RU362118"/>
    </source>
</evidence>
<gene>
    <name evidence="5" type="primary">metZ</name>
    <name evidence="8" type="ORF">ATL40_0320</name>
</gene>
<dbReference type="FunFam" id="3.40.640.10:FF:000046">
    <property type="entry name" value="Cystathionine gamma-lyase"/>
    <property type="match status" value="1"/>
</dbReference>
<dbReference type="CDD" id="cd00614">
    <property type="entry name" value="CGS_like"/>
    <property type="match status" value="1"/>
</dbReference>
<sequence>MTDPRPRVDLPEGLRPATLAVRGGQQRTGFEETAEPLFLTQGYVYPRAADAEAAFLGELDRFTYTRYANPTTSAFEERLRLIEGAEACFATATGMAAVFASMACLARAGSRIVAGRAMFGSTLLVLDELFTGWGIETQYVDAHDVEQWRAALARPADVVFVETPSNPMMDIVDLPAVSALAHAAGATVIVDNVFATPALQRPLALGADVVVYSATKHIDGQGRVMGGAVLGREDYINGPLQTFLRNTGPTMSPFNAWTLLKGLETMDLRVARQCESALQVARWLEEQGEVTQVRYPYLPSHPQHALATAQQSAGGTVVTFTLAGPGDPAGGKARSFAFLDALRLIDISNNLGDAKSLVTHPATTTHWKSGFEGRQRMGIAETTIRLSVGLEDPRDLIDDLAQALPLGWE</sequence>
<feature type="modified residue" description="N6-(pyridoxal phosphate)lysine" evidence="5 6">
    <location>
        <position position="216"/>
    </location>
</feature>
<dbReference type="Proteomes" id="UP000224915">
    <property type="component" value="Unassembled WGS sequence"/>
</dbReference>
<dbReference type="InterPro" id="IPR006234">
    <property type="entry name" value="O-succ-hSer_sulfhydrylase"/>
</dbReference>
<evidence type="ECO:0000256" key="3">
    <source>
        <dbReference type="ARBA" id="ARBA00048780"/>
    </source>
</evidence>
<dbReference type="Gene3D" id="3.40.640.10">
    <property type="entry name" value="Type I PLP-dependent aspartate aminotransferase-like (Major domain)"/>
    <property type="match status" value="1"/>
</dbReference>
<dbReference type="GO" id="GO:0005737">
    <property type="term" value="C:cytoplasm"/>
    <property type="evidence" value="ECO:0007669"/>
    <property type="project" value="TreeGrafter"/>
</dbReference>
<comment type="catalytic activity">
    <reaction evidence="4">
        <text>L-methionine + H2O = methanethiol + 2-oxobutanoate + NH4(+)</text>
        <dbReference type="Rhea" id="RHEA:23800"/>
        <dbReference type="ChEBI" id="CHEBI:15377"/>
        <dbReference type="ChEBI" id="CHEBI:16007"/>
        <dbReference type="ChEBI" id="CHEBI:16763"/>
        <dbReference type="ChEBI" id="CHEBI:28938"/>
        <dbReference type="ChEBI" id="CHEBI:57844"/>
        <dbReference type="EC" id="4.4.1.11"/>
    </reaction>
    <physiologicalReaction direction="left-to-right" evidence="4">
        <dbReference type="Rhea" id="RHEA:23801"/>
    </physiologicalReaction>
</comment>
<comment type="caution">
    <text evidence="8">The sequence shown here is derived from an EMBL/GenBank/DDBJ whole genome shotgun (WGS) entry which is preliminary data.</text>
</comment>
<dbReference type="UniPathway" id="UPA00051">
    <property type="reaction ID" value="UER00449"/>
</dbReference>
<keyword evidence="5" id="KW-0486">Methionine biosynthesis</keyword>
<reference evidence="8 9" key="1">
    <citation type="submission" date="2017-10" db="EMBL/GenBank/DDBJ databases">
        <title>Sequencing the genomes of 1000 actinobacteria strains.</title>
        <authorList>
            <person name="Klenk H.-P."/>
        </authorList>
    </citation>
    <scope>NUCLEOTIDE SEQUENCE [LARGE SCALE GENOMIC DNA]</scope>
    <source>
        <strain evidence="8 9">DSM 21801</strain>
    </source>
</reference>
<dbReference type="InterPro" id="IPR000277">
    <property type="entry name" value="Cys/Met-Metab_PyrdxlP-dep_enz"/>
</dbReference>
<dbReference type="NCBIfam" id="TIGR01325">
    <property type="entry name" value="O_suc_HS_sulf"/>
    <property type="match status" value="1"/>
</dbReference>
<dbReference type="EC" id="2.5.1.-" evidence="5"/>
<dbReference type="InterPro" id="IPR015421">
    <property type="entry name" value="PyrdxlP-dep_Trfase_major"/>
</dbReference>
<dbReference type="InterPro" id="IPR015422">
    <property type="entry name" value="PyrdxlP-dep_Trfase_small"/>
</dbReference>
<comment type="catalytic activity">
    <reaction evidence="5">
        <text>O-succinyl-L-homoserine + hydrogen sulfide = L-homocysteine + succinate</text>
        <dbReference type="Rhea" id="RHEA:27826"/>
        <dbReference type="ChEBI" id="CHEBI:29919"/>
        <dbReference type="ChEBI" id="CHEBI:30031"/>
        <dbReference type="ChEBI" id="CHEBI:57661"/>
        <dbReference type="ChEBI" id="CHEBI:58199"/>
    </reaction>
</comment>
<evidence type="ECO:0000256" key="4">
    <source>
        <dbReference type="ARBA" id="ARBA00052699"/>
    </source>
</evidence>
<organism evidence="8 9">
    <name type="scientific">Serinibacter salmoneus</name>
    <dbReference type="NCBI Taxonomy" id="556530"/>
    <lineage>
        <taxon>Bacteria</taxon>
        <taxon>Bacillati</taxon>
        <taxon>Actinomycetota</taxon>
        <taxon>Actinomycetes</taxon>
        <taxon>Micrococcales</taxon>
        <taxon>Beutenbergiaceae</taxon>
        <taxon>Serinibacter</taxon>
    </lineage>
</organism>
<evidence type="ECO:0000313" key="9">
    <source>
        <dbReference type="Proteomes" id="UP000224915"/>
    </source>
</evidence>
<proteinExistence type="inferred from homology"/>
<dbReference type="Pfam" id="PF01053">
    <property type="entry name" value="Cys_Met_Meta_PP"/>
    <property type="match status" value="1"/>
</dbReference>
<comment type="function">
    <text evidence="5">Catalyzes the formation of L-homocysteine from O-succinyl-L-homoserine (OSHS) and hydrogen sulfide.</text>
</comment>
<dbReference type="PANTHER" id="PTHR11808:SF80">
    <property type="entry name" value="CYSTATHIONINE GAMMA-LYASE"/>
    <property type="match status" value="1"/>
</dbReference>
<keyword evidence="9" id="KW-1185">Reference proteome</keyword>
<evidence type="ECO:0000256" key="5">
    <source>
        <dbReference type="HAMAP-Rule" id="MF_02056"/>
    </source>
</evidence>
<evidence type="ECO:0000256" key="1">
    <source>
        <dbReference type="ARBA" id="ARBA00001933"/>
    </source>
</evidence>
<dbReference type="PIRSF" id="PIRSF001434">
    <property type="entry name" value="CGS"/>
    <property type="match status" value="1"/>
</dbReference>
<dbReference type="AlphaFoldDB" id="A0A2A9CWG9"/>
<dbReference type="PANTHER" id="PTHR11808">
    <property type="entry name" value="TRANS-SULFURATION ENZYME FAMILY MEMBER"/>
    <property type="match status" value="1"/>
</dbReference>
<keyword evidence="5" id="KW-0808">Transferase</keyword>
<dbReference type="GO" id="GO:0071266">
    <property type="term" value="P:'de novo' L-methionine biosynthetic process"/>
    <property type="evidence" value="ECO:0007669"/>
    <property type="project" value="UniProtKB-UniRule"/>
</dbReference>
<keyword evidence="2 5" id="KW-0663">Pyridoxal phosphate</keyword>
<dbReference type="InterPro" id="IPR015424">
    <property type="entry name" value="PyrdxlP-dep_Trfase"/>
</dbReference>
<dbReference type="GO" id="GO:0016765">
    <property type="term" value="F:transferase activity, transferring alkyl or aryl (other than methyl) groups"/>
    <property type="evidence" value="ECO:0007669"/>
    <property type="project" value="UniProtKB-UniRule"/>
</dbReference>
<dbReference type="GO" id="GO:0018826">
    <property type="term" value="F:methionine gamma-lyase activity"/>
    <property type="evidence" value="ECO:0007669"/>
    <property type="project" value="UniProtKB-EC"/>
</dbReference>
<dbReference type="RefSeq" id="WP_098468016.1">
    <property type="nucleotide sequence ID" value="NZ_PDJD01000001.1"/>
</dbReference>
<dbReference type="SUPFAM" id="SSF53383">
    <property type="entry name" value="PLP-dependent transferases"/>
    <property type="match status" value="1"/>
</dbReference>
<keyword evidence="5" id="KW-0028">Amino-acid biosynthesis</keyword>
<evidence type="ECO:0000256" key="2">
    <source>
        <dbReference type="ARBA" id="ARBA00022898"/>
    </source>
</evidence>
<evidence type="ECO:0000313" key="8">
    <source>
        <dbReference type="EMBL" id="PFG18777.1"/>
    </source>
</evidence>
<comment type="catalytic activity">
    <reaction evidence="3">
        <text>L-homocysteine + H2O = 2-oxobutanoate + hydrogen sulfide + NH4(+) + H(+)</text>
        <dbReference type="Rhea" id="RHEA:14501"/>
        <dbReference type="ChEBI" id="CHEBI:15377"/>
        <dbReference type="ChEBI" id="CHEBI:15378"/>
        <dbReference type="ChEBI" id="CHEBI:16763"/>
        <dbReference type="ChEBI" id="CHEBI:28938"/>
        <dbReference type="ChEBI" id="CHEBI:29919"/>
        <dbReference type="ChEBI" id="CHEBI:58199"/>
        <dbReference type="EC" id="4.4.1.2"/>
    </reaction>
    <physiologicalReaction direction="left-to-right" evidence="3">
        <dbReference type="Rhea" id="RHEA:14502"/>
    </physiologicalReaction>
</comment>
<comment type="pathway">
    <text evidence="5">Amino-acid biosynthesis; L-methionine biosynthesis via de novo pathway; L-homocysteine from O-succinyl-L-homoserine: step 1/1.</text>
</comment>
<dbReference type="HAMAP" id="MF_02056">
    <property type="entry name" value="MetZ"/>
    <property type="match status" value="1"/>
</dbReference>